<evidence type="ECO:0000313" key="3">
    <source>
        <dbReference type="Proteomes" id="UP000317199"/>
    </source>
</evidence>
<feature type="transmembrane region" description="Helical" evidence="1">
    <location>
        <begin position="33"/>
        <end position="55"/>
    </location>
</feature>
<evidence type="ECO:0000256" key="1">
    <source>
        <dbReference type="SAM" id="Phobius"/>
    </source>
</evidence>
<dbReference type="GO" id="GO:0008168">
    <property type="term" value="F:methyltransferase activity"/>
    <property type="evidence" value="ECO:0007669"/>
    <property type="project" value="UniProtKB-KW"/>
</dbReference>
<gene>
    <name evidence="2" type="ORF">FKV23_15315</name>
</gene>
<feature type="transmembrane region" description="Helical" evidence="1">
    <location>
        <begin position="630"/>
        <end position="653"/>
    </location>
</feature>
<feature type="transmembrane region" description="Helical" evidence="1">
    <location>
        <begin position="782"/>
        <end position="803"/>
    </location>
</feature>
<dbReference type="OrthoDB" id="117774at2"/>
<dbReference type="KEGG" id="lyj:FKV23_15315"/>
<keyword evidence="2" id="KW-0489">Methyltransferase</keyword>
<feature type="transmembrane region" description="Helical" evidence="1">
    <location>
        <begin position="721"/>
        <end position="745"/>
    </location>
</feature>
<feature type="transmembrane region" description="Helical" evidence="1">
    <location>
        <begin position="67"/>
        <end position="91"/>
    </location>
</feature>
<accession>A0A514BVG7</accession>
<reference evidence="2 3" key="1">
    <citation type="submission" date="2019-06" db="EMBL/GenBank/DDBJ databases">
        <title>Lysobacter alkalisoli sp. nov. isolated from saline-alkali soil.</title>
        <authorList>
            <person name="Sun J.-Q."/>
            <person name="Xu L."/>
        </authorList>
    </citation>
    <scope>NUCLEOTIDE SEQUENCE [LARGE SCALE GENOMIC DNA]</scope>
    <source>
        <strain evidence="2 3">SJ-36</strain>
    </source>
</reference>
<dbReference type="AlphaFoldDB" id="A0A514BVG7"/>
<organism evidence="2 3">
    <name type="scientific">Marilutibacter alkalisoli</name>
    <dbReference type="NCBI Taxonomy" id="2591633"/>
    <lineage>
        <taxon>Bacteria</taxon>
        <taxon>Pseudomonadati</taxon>
        <taxon>Pseudomonadota</taxon>
        <taxon>Gammaproteobacteria</taxon>
        <taxon>Lysobacterales</taxon>
        <taxon>Lysobacteraceae</taxon>
        <taxon>Marilutibacter</taxon>
    </lineage>
</organism>
<dbReference type="SUPFAM" id="SSF53335">
    <property type="entry name" value="S-adenosyl-L-methionine-dependent methyltransferases"/>
    <property type="match status" value="1"/>
</dbReference>
<dbReference type="Proteomes" id="UP000317199">
    <property type="component" value="Chromosome"/>
</dbReference>
<feature type="transmembrane region" description="Helical" evidence="1">
    <location>
        <begin position="141"/>
        <end position="159"/>
    </location>
</feature>
<dbReference type="InterPro" id="IPR029063">
    <property type="entry name" value="SAM-dependent_MTases_sf"/>
</dbReference>
<dbReference type="Gene3D" id="3.40.50.150">
    <property type="entry name" value="Vaccinia Virus protein VP39"/>
    <property type="match status" value="1"/>
</dbReference>
<keyword evidence="1" id="KW-1133">Transmembrane helix</keyword>
<evidence type="ECO:0000313" key="2">
    <source>
        <dbReference type="EMBL" id="QDH71305.1"/>
    </source>
</evidence>
<keyword evidence="2" id="KW-0808">Transferase</keyword>
<keyword evidence="1" id="KW-0472">Membrane</keyword>
<keyword evidence="1" id="KW-0812">Transmembrane</keyword>
<proteinExistence type="predicted"/>
<dbReference type="CDD" id="cd02440">
    <property type="entry name" value="AdoMet_MTases"/>
    <property type="match status" value="1"/>
</dbReference>
<dbReference type="RefSeq" id="WP_141624637.1">
    <property type="nucleotide sequence ID" value="NZ_CP041242.1"/>
</dbReference>
<feature type="transmembrane region" description="Helical" evidence="1">
    <location>
        <begin position="757"/>
        <end position="776"/>
    </location>
</feature>
<feature type="transmembrane region" description="Helical" evidence="1">
    <location>
        <begin position="694"/>
        <end position="715"/>
    </location>
</feature>
<keyword evidence="3" id="KW-1185">Reference proteome</keyword>
<sequence>MIRLPIAIALVSMAALAYQLLLMRWLAIAHWHSFAVVIISLALLGHGASGTWLSLFQGVARKRFDIAFPACALLFTATAVAMLWLVWAIPFNGLELVWNPRQWLWLGALYLALALPFGFAASCFGLAFARHGGHIPMLYGADLLGAGLGALAAIALQWLPVEHGLLLALCCGPLAAVVAAARRQWRWVLPAALVTSLLLPGHVPAPQVNEYKGLSTTRLLPDTSVLVTRNGPYGRLDVLESPRVPLRHAPGLSLANVDEPSPQLGVFTDGDGLSVIVRDDGDAESLAWSGRMTSALPYRLKQAPTVLVLGAGGGMEVLQALALGARTVDAVELDPGRVRLVRDDFADFAGHLYHDPRVRLHVAEPRAFARADRQHYDVVVLAGAESFAAGGAGVLAASEQYALTVGAIREYLARLAPGGVLVATRWSQQPPRAELRLFATMIEALRAEGVDDPQSRLTVLRNWDASTLLVKRDRFESDELAAIRGFAQEYGFDPPHLPGSASDETGHHHFGERDWLREGTQALLSTEADAFLRDYKFAISPVSDDMPYFGDFFRWRSLPELWRLREQGSAVLLDSGTLLLFGALAQAVPLSLLLVLLPLWALPRGGAGAGGGAGMDGADVALPRLRAGGYFFLLGLAFMLIEIASLSRLTLLVGHPLPAVAVGLGGFLLFAGAGSLAVQCLLVRMSPMRMTRWAVLAIALGLGWQFTVFATTHSIGASWPVAARALAGLIGIAPLAFAMGMPFPLGLARLARDAPAFVPWAWGINGCASVVAAIGALLLAMAIGLCMTLLVALALYVVAAWLWREGVGRSR</sequence>
<dbReference type="GO" id="GO:0032259">
    <property type="term" value="P:methylation"/>
    <property type="evidence" value="ECO:0007669"/>
    <property type="project" value="UniProtKB-KW"/>
</dbReference>
<dbReference type="EMBL" id="CP041242">
    <property type="protein sequence ID" value="QDH71305.1"/>
    <property type="molecule type" value="Genomic_DNA"/>
</dbReference>
<feature type="transmembrane region" description="Helical" evidence="1">
    <location>
        <begin position="103"/>
        <end position="129"/>
    </location>
</feature>
<name>A0A514BVG7_9GAMM</name>
<protein>
    <submittedName>
        <fullName evidence="2">SAM-dependent methyltransferase</fullName>
    </submittedName>
</protein>
<feature type="transmembrane region" description="Helical" evidence="1">
    <location>
        <begin position="578"/>
        <end position="602"/>
    </location>
</feature>
<feature type="transmembrane region" description="Helical" evidence="1">
    <location>
        <begin position="659"/>
        <end position="682"/>
    </location>
</feature>